<name>A0A016WT39_9BILA</name>
<keyword evidence="2" id="KW-1185">Reference proteome</keyword>
<comment type="caution">
    <text evidence="1">The sequence shown here is derived from an EMBL/GenBank/DDBJ whole genome shotgun (WGS) entry which is preliminary data.</text>
</comment>
<reference evidence="2" key="1">
    <citation type="journal article" date="2015" name="Nat. Genet.">
        <title>The genome and transcriptome of the zoonotic hookworm Ancylostoma ceylanicum identify infection-specific gene families.</title>
        <authorList>
            <person name="Schwarz E.M."/>
            <person name="Hu Y."/>
            <person name="Antoshechkin I."/>
            <person name="Miller M.M."/>
            <person name="Sternberg P.W."/>
            <person name="Aroian R.V."/>
        </authorList>
    </citation>
    <scope>NUCLEOTIDE SEQUENCE</scope>
    <source>
        <strain evidence="2">HY135</strain>
    </source>
</reference>
<gene>
    <name evidence="1" type="primary">Acey_s0516.g2800</name>
    <name evidence="1" type="ORF">Y032_0516g2800</name>
</gene>
<organism evidence="1 2">
    <name type="scientific">Ancylostoma ceylanicum</name>
    <dbReference type="NCBI Taxonomy" id="53326"/>
    <lineage>
        <taxon>Eukaryota</taxon>
        <taxon>Metazoa</taxon>
        <taxon>Ecdysozoa</taxon>
        <taxon>Nematoda</taxon>
        <taxon>Chromadorea</taxon>
        <taxon>Rhabditida</taxon>
        <taxon>Rhabditina</taxon>
        <taxon>Rhabditomorpha</taxon>
        <taxon>Strongyloidea</taxon>
        <taxon>Ancylostomatidae</taxon>
        <taxon>Ancylostomatinae</taxon>
        <taxon>Ancylostoma</taxon>
    </lineage>
</organism>
<dbReference type="Proteomes" id="UP000024635">
    <property type="component" value="Unassembled WGS sequence"/>
</dbReference>
<dbReference type="AlphaFoldDB" id="A0A016WT39"/>
<sequence length="97" mass="10736">MPNLCFGKQLPFAHCLSIVDFISTIYLSNPSVINQKSFFYVCKKVILWTGTFYRALSPRAFFSVGEPGSVAAADAVTSSVPDTHWVSITSFYVFVVT</sequence>
<dbReference type="EMBL" id="JARK01000116">
    <property type="protein sequence ID" value="EYC42825.1"/>
    <property type="molecule type" value="Genomic_DNA"/>
</dbReference>
<accession>A0A016WT39</accession>
<evidence type="ECO:0000313" key="2">
    <source>
        <dbReference type="Proteomes" id="UP000024635"/>
    </source>
</evidence>
<protein>
    <submittedName>
        <fullName evidence="1">Uncharacterized protein</fullName>
    </submittedName>
</protein>
<evidence type="ECO:0000313" key="1">
    <source>
        <dbReference type="EMBL" id="EYC42825.1"/>
    </source>
</evidence>
<proteinExistence type="predicted"/>